<protein>
    <submittedName>
        <fullName evidence="5">Gliding motility-associated protein GldM</fullName>
    </submittedName>
</protein>
<dbReference type="STRING" id="929556.Solca_3321"/>
<feature type="domain" description="Gliding motility-associated protein GldM N-terminal" evidence="2">
    <location>
        <begin position="31"/>
        <end position="215"/>
    </location>
</feature>
<dbReference type="Pfam" id="PF12081">
    <property type="entry name" value="GldM_1st"/>
    <property type="match status" value="1"/>
</dbReference>
<dbReference type="EMBL" id="CP003349">
    <property type="protein sequence ID" value="AFD08328.1"/>
    <property type="molecule type" value="Genomic_DNA"/>
</dbReference>
<feature type="domain" description="Gliding motility-associated protein GldM C-terminal" evidence="1">
    <location>
        <begin position="402"/>
        <end position="509"/>
    </location>
</feature>
<organism evidence="5 6">
    <name type="scientific">Solitalea canadensis (strain ATCC 29591 / DSM 3403 / JCM 21819 / LMG 8368 / NBRC 15130 / NCIMB 12057 / USAM 9D)</name>
    <name type="common">Flexibacter canadensis</name>
    <dbReference type="NCBI Taxonomy" id="929556"/>
    <lineage>
        <taxon>Bacteria</taxon>
        <taxon>Pseudomonadati</taxon>
        <taxon>Bacteroidota</taxon>
        <taxon>Sphingobacteriia</taxon>
        <taxon>Sphingobacteriales</taxon>
        <taxon>Sphingobacteriaceae</taxon>
        <taxon>Solitalea</taxon>
    </lineage>
</organism>
<dbReference type="Pfam" id="PF21602">
    <property type="entry name" value="GldM_3rd"/>
    <property type="match status" value="1"/>
</dbReference>
<dbReference type="KEGG" id="scn:Solca_3321"/>
<proteinExistence type="predicted"/>
<sequence length="509" mass="54639">MAGGKQTARQQMINLMYLVLTAMLALNVSAEVLNAFKTVRDGLDESSTNLDQTISKTMEAFQKSMETDPGKTKEWYDKAQQAVKISNDLSAYIKGVKEEMVKQAGNINPETGDIKNNDDLDVASRIMLNEERPSEAKGPEMKKKIREAREQLLSLVKPEDKERIIISLDAKDAKDKSWENAQFSSVPVTAAVTILTKLEGDVKNSEVEILKYLQSSIYASDVKFDKLKAVAVAPSSYVLVGQPYTAEVFLTATSSTLKPDVYAGGSKLPVDADGIAKFSTTASSVGEHTWGGKIVVVQPDGTTKDYPYTAKYEAAAPSANVSADKMNVLYIGVENPVSVSAAGVPSSKVRASLSGAGSLSGGNGKYIAQVTTPGQVTINVSAEINGKMTNMGSRLYRVKQVPPPTPKFAGLSTGRVSSAAAKAQPGVFAVLENFDFDMKFSVTGYTMYVVKKRTDPIFESVNGPALTARLRQALASVTAGDKITIEDITVRDPKGNSRRLSTGVSLTVQ</sequence>
<keyword evidence="6" id="KW-1185">Reference proteome</keyword>
<dbReference type="RefSeq" id="WP_014681551.1">
    <property type="nucleotide sequence ID" value="NC_017770.1"/>
</dbReference>
<dbReference type="InterPro" id="IPR019859">
    <property type="entry name" value="Motility-assoc_prot_GldM"/>
</dbReference>
<dbReference type="AlphaFoldDB" id="H8KWZ9"/>
<evidence type="ECO:0000259" key="1">
    <source>
        <dbReference type="Pfam" id="PF12080"/>
    </source>
</evidence>
<dbReference type="InterPro" id="IPR048405">
    <property type="entry name" value="GldM_Ig-like-1"/>
</dbReference>
<accession>H8KWZ9</accession>
<feature type="domain" description="Gliding motility-associated protein GldM first immunoglobulin-like" evidence="3">
    <location>
        <begin position="219"/>
        <end position="315"/>
    </location>
</feature>
<evidence type="ECO:0000259" key="2">
    <source>
        <dbReference type="Pfam" id="PF12081"/>
    </source>
</evidence>
<dbReference type="InterPro" id="IPR022720">
    <property type="entry name" value="Motility-assoc_prot_GldM_N"/>
</dbReference>
<feature type="domain" description="Gliding motility-associated protein GldM second immunoglobulin-like" evidence="4">
    <location>
        <begin position="318"/>
        <end position="399"/>
    </location>
</feature>
<dbReference type="InterPro" id="IPR022719">
    <property type="entry name" value="Motility-assoc_prot_GldM_C"/>
</dbReference>
<dbReference type="OrthoDB" id="1490890at2"/>
<dbReference type="Pfam" id="PF12080">
    <property type="entry name" value="GldM_4th"/>
    <property type="match status" value="1"/>
</dbReference>
<dbReference type="HOGENOM" id="CLU_039600_0_0_10"/>
<reference evidence="5" key="1">
    <citation type="submission" date="2012-02" db="EMBL/GenBank/DDBJ databases">
        <title>The complete genome of Solitalea canadensis DSM 3403.</title>
        <authorList>
            <consortium name="US DOE Joint Genome Institute (JGI-PGF)"/>
            <person name="Lucas S."/>
            <person name="Copeland A."/>
            <person name="Lapidus A."/>
            <person name="Glavina del Rio T."/>
            <person name="Dalin E."/>
            <person name="Tice H."/>
            <person name="Bruce D."/>
            <person name="Goodwin L."/>
            <person name="Pitluck S."/>
            <person name="Peters L."/>
            <person name="Ovchinnikova G."/>
            <person name="Lu M."/>
            <person name="Kyrpides N."/>
            <person name="Mavromatis K."/>
            <person name="Ivanova N."/>
            <person name="Brettin T."/>
            <person name="Detter J.C."/>
            <person name="Han C."/>
            <person name="Larimer F."/>
            <person name="Land M."/>
            <person name="Hauser L."/>
            <person name="Markowitz V."/>
            <person name="Cheng J.-F."/>
            <person name="Hugenholtz P."/>
            <person name="Woyke T."/>
            <person name="Wu D."/>
            <person name="Spring S."/>
            <person name="Schroeder M."/>
            <person name="Kopitz M."/>
            <person name="Brambilla E."/>
            <person name="Klenk H.-P."/>
            <person name="Eisen J.A."/>
        </authorList>
    </citation>
    <scope>NUCLEOTIDE SEQUENCE</scope>
    <source>
        <strain evidence="5">DSM 3403</strain>
    </source>
</reference>
<dbReference type="InterPro" id="IPR048406">
    <property type="entry name" value="GldM_Ig-like-2"/>
</dbReference>
<gene>
    <name evidence="5" type="ordered locus">Solca_3321</name>
</gene>
<dbReference type="Proteomes" id="UP000007590">
    <property type="component" value="Chromosome"/>
</dbReference>
<evidence type="ECO:0000259" key="4">
    <source>
        <dbReference type="Pfam" id="PF21602"/>
    </source>
</evidence>
<name>H8KWZ9_SOLCM</name>
<evidence type="ECO:0000313" key="6">
    <source>
        <dbReference type="Proteomes" id="UP000007590"/>
    </source>
</evidence>
<dbReference type="Pfam" id="PF21601">
    <property type="entry name" value="GldM_2nd"/>
    <property type="match status" value="1"/>
</dbReference>
<dbReference type="eggNOG" id="COG4219">
    <property type="taxonomic scope" value="Bacteria"/>
</dbReference>
<evidence type="ECO:0000259" key="3">
    <source>
        <dbReference type="Pfam" id="PF21601"/>
    </source>
</evidence>
<evidence type="ECO:0000313" key="5">
    <source>
        <dbReference type="EMBL" id="AFD08328.1"/>
    </source>
</evidence>
<dbReference type="NCBIfam" id="TIGR03517">
    <property type="entry name" value="GldM_gliding"/>
    <property type="match status" value="1"/>
</dbReference>